<feature type="signal peptide" evidence="3">
    <location>
        <begin position="1"/>
        <end position="18"/>
    </location>
</feature>
<dbReference type="Proteomes" id="UP001497525">
    <property type="component" value="Unassembled WGS sequence"/>
</dbReference>
<sequence length="467" mass="50429">MLLRYLFKLLFLFGVAVSDSVILGPSAGGIQFHLIIPLGAMLSSSVYVLAKQPEESKQSRLVRYKWCTWSEWTRCSPQNCYSGVLEISSPPEVTTPVEKVEESPVYCVEEPNNKTIRGVHMAIVQASDGSVTKRQHAMKQRYRSCYCHSISFWSMVGLFSRNKCIPGSKQFECIECLSNEKIYPTRDEGADLPLPFCKPSFQRPLYEILAAVAGAVIGVLFIAWLARMVVKSISGSHRTNDVRLNRHTPTDGRRNLVGVVEREGQRDGQPDDGAADPLRSTFRDSDLPPAYKDVVTLVPGVIFKGNNPASTGDQPPDEADLARFFHGLRKSSRPRPDPRATSPIGTDDQMASSSQNLEPPQPPETPPPPSYEDIVAATGHSVGSPTPEAECRIQFTAGGGGGGNNGNDNGGGGGANATAEIDMHLPLSGNSSDVTNHPSATPIRSSQLPSACLPHSIVQASAPPLTP</sequence>
<proteinExistence type="predicted"/>
<feature type="region of interest" description="Disordered" evidence="1">
    <location>
        <begin position="240"/>
        <end position="286"/>
    </location>
</feature>
<keyword evidence="2" id="KW-0472">Membrane</keyword>
<comment type="caution">
    <text evidence="4">The sequence shown here is derived from an EMBL/GenBank/DDBJ whole genome shotgun (WGS) entry which is preliminary data.</text>
</comment>
<organism evidence="4 5">
    <name type="scientific">Calicophoron daubneyi</name>
    <name type="common">Rumen fluke</name>
    <name type="synonym">Paramphistomum daubneyi</name>
    <dbReference type="NCBI Taxonomy" id="300641"/>
    <lineage>
        <taxon>Eukaryota</taxon>
        <taxon>Metazoa</taxon>
        <taxon>Spiralia</taxon>
        <taxon>Lophotrochozoa</taxon>
        <taxon>Platyhelminthes</taxon>
        <taxon>Trematoda</taxon>
        <taxon>Digenea</taxon>
        <taxon>Plagiorchiida</taxon>
        <taxon>Pronocephalata</taxon>
        <taxon>Paramphistomoidea</taxon>
        <taxon>Paramphistomidae</taxon>
        <taxon>Calicophoron</taxon>
    </lineage>
</organism>
<evidence type="ECO:0000256" key="3">
    <source>
        <dbReference type="SAM" id="SignalP"/>
    </source>
</evidence>
<keyword evidence="2" id="KW-0812">Transmembrane</keyword>
<feature type="transmembrane region" description="Helical" evidence="2">
    <location>
        <begin position="30"/>
        <end position="50"/>
    </location>
</feature>
<feature type="compositionally biased region" description="Polar residues" evidence="1">
    <location>
        <begin position="428"/>
        <end position="449"/>
    </location>
</feature>
<reference evidence="4" key="1">
    <citation type="submission" date="2024-06" db="EMBL/GenBank/DDBJ databases">
        <authorList>
            <person name="Liu X."/>
            <person name="Lenzi L."/>
            <person name="Haldenby T S."/>
            <person name="Uol C."/>
        </authorList>
    </citation>
    <scope>NUCLEOTIDE SEQUENCE</scope>
</reference>
<gene>
    <name evidence="4" type="ORF">CDAUBV1_LOCUS10483</name>
</gene>
<feature type="region of interest" description="Disordered" evidence="1">
    <location>
        <begin position="327"/>
        <end position="467"/>
    </location>
</feature>
<evidence type="ECO:0000313" key="5">
    <source>
        <dbReference type="Proteomes" id="UP001497525"/>
    </source>
</evidence>
<feature type="compositionally biased region" description="Pro residues" evidence="1">
    <location>
        <begin position="359"/>
        <end position="370"/>
    </location>
</feature>
<accession>A0AAV2TH60</accession>
<name>A0AAV2TH60_CALDB</name>
<dbReference type="AlphaFoldDB" id="A0AAV2TH60"/>
<dbReference type="EMBL" id="CAXLJL010000312">
    <property type="protein sequence ID" value="CAL5136389.1"/>
    <property type="molecule type" value="Genomic_DNA"/>
</dbReference>
<evidence type="ECO:0000256" key="1">
    <source>
        <dbReference type="SAM" id="MobiDB-lite"/>
    </source>
</evidence>
<feature type="compositionally biased region" description="Basic and acidic residues" evidence="1">
    <location>
        <begin position="240"/>
        <end position="269"/>
    </location>
</feature>
<protein>
    <submittedName>
        <fullName evidence="4">Uncharacterized protein</fullName>
    </submittedName>
</protein>
<keyword evidence="3" id="KW-0732">Signal</keyword>
<feature type="chain" id="PRO_5043898384" evidence="3">
    <location>
        <begin position="19"/>
        <end position="467"/>
    </location>
</feature>
<feature type="compositionally biased region" description="Gly residues" evidence="1">
    <location>
        <begin position="397"/>
        <end position="415"/>
    </location>
</feature>
<keyword evidence="2" id="KW-1133">Transmembrane helix</keyword>
<evidence type="ECO:0000256" key="2">
    <source>
        <dbReference type="SAM" id="Phobius"/>
    </source>
</evidence>
<evidence type="ECO:0000313" key="4">
    <source>
        <dbReference type="EMBL" id="CAL5136389.1"/>
    </source>
</evidence>
<feature type="transmembrane region" description="Helical" evidence="2">
    <location>
        <begin position="208"/>
        <end position="230"/>
    </location>
</feature>